<feature type="domain" description="Baseplate J-like C-terminal" evidence="3">
    <location>
        <begin position="268"/>
        <end position="358"/>
    </location>
</feature>
<evidence type="ECO:0000313" key="5">
    <source>
        <dbReference type="Proteomes" id="UP000273145"/>
    </source>
</evidence>
<organism evidence="4 5">
    <name type="scientific">Paenibacillus lentus</name>
    <dbReference type="NCBI Taxonomy" id="1338368"/>
    <lineage>
        <taxon>Bacteria</taxon>
        <taxon>Bacillati</taxon>
        <taxon>Bacillota</taxon>
        <taxon>Bacilli</taxon>
        <taxon>Bacillales</taxon>
        <taxon>Paenibacillaceae</taxon>
        <taxon>Paenibacillus</taxon>
    </lineage>
</organism>
<dbReference type="RefSeq" id="WP_125084661.1">
    <property type="nucleotide sequence ID" value="NZ_CP034248.1"/>
</dbReference>
<dbReference type="PANTHER" id="PTHR37829">
    <property type="entry name" value="PHAGE-LIKE ELEMENT PBSX PROTEIN XKDT"/>
    <property type="match status" value="1"/>
</dbReference>
<keyword evidence="5" id="KW-1185">Reference proteome</keyword>
<dbReference type="EMBL" id="CP034248">
    <property type="protein sequence ID" value="AZK48505.1"/>
    <property type="molecule type" value="Genomic_DNA"/>
</dbReference>
<reference evidence="4 5" key="1">
    <citation type="submission" date="2018-11" db="EMBL/GenBank/DDBJ databases">
        <title>Genome sequencing of Paenibacillus lentus DSM25539(T).</title>
        <authorList>
            <person name="Kook J.-K."/>
            <person name="Park S.-N."/>
            <person name="Lim Y.K."/>
        </authorList>
    </citation>
    <scope>NUCLEOTIDE SEQUENCE [LARGE SCALE GENOMIC DNA]</scope>
    <source>
        <strain evidence="4 5">DSM 25539</strain>
    </source>
</reference>
<dbReference type="OrthoDB" id="2554267at2"/>
<gene>
    <name evidence="4" type="ORF">EIM92_21930</name>
</gene>
<accession>A0A3S8S018</accession>
<dbReference type="KEGG" id="plen:EIM92_21930"/>
<comment type="similarity">
    <text evidence="1">Belongs to the Mu gp47/PBSX XkdT family.</text>
</comment>
<dbReference type="AlphaFoldDB" id="A0A3S8S018"/>
<protein>
    <submittedName>
        <fullName evidence="4">Baseplate J/gp47 family protein</fullName>
    </submittedName>
</protein>
<dbReference type="InterPro" id="IPR058531">
    <property type="entry name" value="Baseplate_J_M"/>
</dbReference>
<name>A0A3S8S018_9BACL</name>
<dbReference type="InterPro" id="IPR058530">
    <property type="entry name" value="Baseplate_J-like_C"/>
</dbReference>
<evidence type="ECO:0000259" key="3">
    <source>
        <dbReference type="Pfam" id="PF26079"/>
    </source>
</evidence>
<feature type="domain" description="Baseplate J-like central" evidence="2">
    <location>
        <begin position="182"/>
        <end position="261"/>
    </location>
</feature>
<evidence type="ECO:0000259" key="2">
    <source>
        <dbReference type="Pfam" id="PF26078"/>
    </source>
</evidence>
<dbReference type="InterPro" id="IPR052399">
    <property type="entry name" value="Phage_Baseplate_Assmbl_Protein"/>
</dbReference>
<sequence length="359" mass="38855">MYEHQTYEHILQRMLDKVSNQVDKRQGSIIYDALAPAAAELAQMYMELDINNNLAYADTATAEYLERRTAEFGIHREPATKARRKALFYGSNNVPIDVPVGSRFSINDLDYVAVSRVGTGEWIVECETPGVLGNQEFGTMLPIDYVAGLVRAELVEVLVPGEDAESDDALRKRYMDAINEQPFGGNIADYKKKINEISGVGGVKVFPVWNGGGTVKATILAADSSEPSQTLIDEVQTMIDPEQNQGQGLGLAPIGHEVTITGAQGRVIDVAASLTLAPEAVLGQVKSDVEDAISDYLLSLRQSWATEPALIVRVAHIESRILTVQGVVDVTNTLLDGAAANVILADEQIPIMGTVTLSE</sequence>
<evidence type="ECO:0000256" key="1">
    <source>
        <dbReference type="ARBA" id="ARBA00038087"/>
    </source>
</evidence>
<evidence type="ECO:0000313" key="4">
    <source>
        <dbReference type="EMBL" id="AZK48505.1"/>
    </source>
</evidence>
<dbReference type="PANTHER" id="PTHR37829:SF3">
    <property type="entry name" value="PROTEIN JAYE-RELATED"/>
    <property type="match status" value="1"/>
</dbReference>
<dbReference type="Pfam" id="PF26078">
    <property type="entry name" value="Baseplate_J_M"/>
    <property type="match status" value="1"/>
</dbReference>
<proteinExistence type="inferred from homology"/>
<dbReference type="Pfam" id="PF26079">
    <property type="entry name" value="Baseplate_J_C"/>
    <property type="match status" value="1"/>
</dbReference>
<dbReference type="Proteomes" id="UP000273145">
    <property type="component" value="Chromosome"/>
</dbReference>